<reference evidence="10 11" key="1">
    <citation type="submission" date="2019-05" db="EMBL/GenBank/DDBJ databases">
        <authorList>
            <person name="Zhou X."/>
        </authorList>
    </citation>
    <scope>NUCLEOTIDE SEQUENCE [LARGE SCALE GENOMIC DNA]</scope>
    <source>
        <strain evidence="10 11">DSM 432</strain>
    </source>
</reference>
<comment type="caution">
    <text evidence="10">The sequence shown here is derived from an EMBL/GenBank/DDBJ whole genome shotgun (WGS) entry which is preliminary data.</text>
</comment>
<dbReference type="InterPro" id="IPR007182">
    <property type="entry name" value="MnhB"/>
</dbReference>
<keyword evidence="3" id="KW-1003">Cell membrane</keyword>
<dbReference type="OrthoDB" id="4962908at2"/>
<feature type="transmembrane region" description="Helical" evidence="7">
    <location>
        <begin position="185"/>
        <end position="208"/>
    </location>
</feature>
<evidence type="ECO:0000256" key="6">
    <source>
        <dbReference type="ARBA" id="ARBA00023136"/>
    </source>
</evidence>
<dbReference type="Pfam" id="PF13244">
    <property type="entry name" value="MbhD"/>
    <property type="match status" value="1"/>
</dbReference>
<evidence type="ECO:0000256" key="2">
    <source>
        <dbReference type="ARBA" id="ARBA00009425"/>
    </source>
</evidence>
<dbReference type="Pfam" id="PF04039">
    <property type="entry name" value="MnhB"/>
    <property type="match status" value="1"/>
</dbReference>
<sequence length="310" mass="31197">MSLLFDAVLCLLLLAGALGVVATGAARAAVIAFIGYGLLLGLAWVRLAAVDVALTEIAIGSGISGVVLLRCVRALPATPKAPAPNPLLRPLAAMVSIAIAVALGAAVLALPEPAPSRAADVATALPATDLGNPVTGVLLVFRALDTLLEKVVLLLSLVGVWALSRDPACRGRPDPLSLEPAPAPSAFLARVLAPVGVLVGLYLLWAGADHPGGAFQSGAVLAAMGLLLVMGDQIRIPATQNRGLRLMLLAGPFGFLAVGFAGWATAGVFLGYPPGAEKAVIIAVEVAITLSIAVTLGLIVLGPPAGEERS</sequence>
<dbReference type="EMBL" id="VAUP01000022">
    <property type="protein sequence ID" value="TLX42814.1"/>
    <property type="molecule type" value="Genomic_DNA"/>
</dbReference>
<name>A0A6C1KI67_XANAU</name>
<dbReference type="GeneID" id="95773601"/>
<dbReference type="RefSeq" id="WP_138399175.1">
    <property type="nucleotide sequence ID" value="NZ_JBAFVI010000002.1"/>
</dbReference>
<feature type="transmembrane region" description="Helical" evidence="7">
    <location>
        <begin position="279"/>
        <end position="301"/>
    </location>
</feature>
<feature type="transmembrane region" description="Helical" evidence="7">
    <location>
        <begin position="246"/>
        <end position="273"/>
    </location>
</feature>
<evidence type="ECO:0000256" key="3">
    <source>
        <dbReference type="ARBA" id="ARBA00022475"/>
    </source>
</evidence>
<dbReference type="PANTHER" id="PTHR33932:SF4">
    <property type="entry name" value="NA(+)_H(+) ANTIPORTER SUBUNIT B"/>
    <property type="match status" value="1"/>
</dbReference>
<comment type="similarity">
    <text evidence="2">Belongs to the CPA3 antiporters (TC 2.A.63) subunit B family.</text>
</comment>
<organism evidence="10 11">
    <name type="scientific">Xanthobacter autotrophicus</name>
    <dbReference type="NCBI Taxonomy" id="280"/>
    <lineage>
        <taxon>Bacteria</taxon>
        <taxon>Pseudomonadati</taxon>
        <taxon>Pseudomonadota</taxon>
        <taxon>Alphaproteobacteria</taxon>
        <taxon>Hyphomicrobiales</taxon>
        <taxon>Xanthobacteraceae</taxon>
        <taxon>Xanthobacter</taxon>
    </lineage>
</organism>
<dbReference type="PANTHER" id="PTHR33932">
    <property type="entry name" value="NA(+)/H(+) ANTIPORTER SUBUNIT B"/>
    <property type="match status" value="1"/>
</dbReference>
<evidence type="ECO:0000313" key="11">
    <source>
        <dbReference type="Proteomes" id="UP000305131"/>
    </source>
</evidence>
<dbReference type="InterPro" id="IPR050622">
    <property type="entry name" value="CPA3_antiporter_subunitB"/>
</dbReference>
<protein>
    <submittedName>
        <fullName evidence="10">DUF4040 domain-containing protein</fullName>
    </submittedName>
</protein>
<evidence type="ECO:0000256" key="4">
    <source>
        <dbReference type="ARBA" id="ARBA00022692"/>
    </source>
</evidence>
<dbReference type="InterPro" id="IPR025383">
    <property type="entry name" value="MrpA_C/MbhD"/>
</dbReference>
<evidence type="ECO:0000256" key="1">
    <source>
        <dbReference type="ARBA" id="ARBA00004651"/>
    </source>
</evidence>
<evidence type="ECO:0000313" key="10">
    <source>
        <dbReference type="EMBL" id="TLX42814.1"/>
    </source>
</evidence>
<evidence type="ECO:0000259" key="8">
    <source>
        <dbReference type="Pfam" id="PF04039"/>
    </source>
</evidence>
<evidence type="ECO:0000256" key="7">
    <source>
        <dbReference type="SAM" id="Phobius"/>
    </source>
</evidence>
<comment type="subcellular location">
    <subcellularLocation>
        <location evidence="1">Cell membrane</location>
        <topology evidence="1">Multi-pass membrane protein</topology>
    </subcellularLocation>
</comment>
<keyword evidence="6 7" id="KW-0472">Membrane</keyword>
<keyword evidence="5 7" id="KW-1133">Transmembrane helix</keyword>
<keyword evidence="4 7" id="KW-0812">Transmembrane</keyword>
<proteinExistence type="inferred from homology"/>
<feature type="domain" description="MrpA C-terminal/MbhD" evidence="9">
    <location>
        <begin position="11"/>
        <end position="76"/>
    </location>
</feature>
<dbReference type="Proteomes" id="UP000305131">
    <property type="component" value="Unassembled WGS sequence"/>
</dbReference>
<feature type="transmembrane region" description="Helical" evidence="7">
    <location>
        <begin position="44"/>
        <end position="69"/>
    </location>
</feature>
<accession>A0A6C1KI67</accession>
<gene>
    <name evidence="10" type="ORF">FBQ73_09070</name>
</gene>
<feature type="domain" description="Na+/H+ antiporter MnhB subunit-related protein" evidence="8">
    <location>
        <begin position="187"/>
        <end position="302"/>
    </location>
</feature>
<evidence type="ECO:0000259" key="9">
    <source>
        <dbReference type="Pfam" id="PF13244"/>
    </source>
</evidence>
<dbReference type="GO" id="GO:0005886">
    <property type="term" value="C:plasma membrane"/>
    <property type="evidence" value="ECO:0007669"/>
    <property type="project" value="UniProtKB-SubCell"/>
</dbReference>
<feature type="transmembrane region" description="Helical" evidence="7">
    <location>
        <begin position="214"/>
        <end position="234"/>
    </location>
</feature>
<evidence type="ECO:0000256" key="5">
    <source>
        <dbReference type="ARBA" id="ARBA00022989"/>
    </source>
</evidence>
<dbReference type="AlphaFoldDB" id="A0A6C1KI67"/>
<feature type="transmembrane region" description="Helical" evidence="7">
    <location>
        <begin position="90"/>
        <end position="110"/>
    </location>
</feature>